<evidence type="ECO:0000313" key="3">
    <source>
        <dbReference type="EMBL" id="MBF4802372.1"/>
    </source>
</evidence>
<accession>A0A9D6ADJ9</accession>
<dbReference type="InterPro" id="IPR006311">
    <property type="entry name" value="TAT_signal"/>
</dbReference>
<feature type="region of interest" description="Disordered" evidence="1">
    <location>
        <begin position="42"/>
        <end position="77"/>
    </location>
</feature>
<dbReference type="Proteomes" id="UP000787322">
    <property type="component" value="Unassembled WGS sequence"/>
</dbReference>
<evidence type="ECO:0000256" key="1">
    <source>
        <dbReference type="SAM" id="MobiDB-lite"/>
    </source>
</evidence>
<reference evidence="3" key="1">
    <citation type="submission" date="2020-04" db="EMBL/GenBank/DDBJ databases">
        <title>Deep metagenomics examines the oral microbiome during advanced dental caries in children, revealing novel taxa and co-occurrences with host molecules.</title>
        <authorList>
            <person name="Baker J.L."/>
            <person name="Morton J.T."/>
            <person name="Dinis M."/>
            <person name="Alvarez R."/>
            <person name="Tran N.C."/>
            <person name="Knight R."/>
            <person name="Edlund A."/>
        </authorList>
    </citation>
    <scope>NUCLEOTIDE SEQUENCE</scope>
    <source>
        <strain evidence="3">JCVI_3_bin.11</strain>
    </source>
</reference>
<evidence type="ECO:0000313" key="4">
    <source>
        <dbReference type="Proteomes" id="UP000787322"/>
    </source>
</evidence>
<keyword evidence="2" id="KW-0732">Signal</keyword>
<feature type="signal peptide" evidence="2">
    <location>
        <begin position="1"/>
        <end position="24"/>
    </location>
</feature>
<feature type="region of interest" description="Disordered" evidence="1">
    <location>
        <begin position="349"/>
        <end position="393"/>
    </location>
</feature>
<protein>
    <recommendedName>
        <fullName evidence="5">Lipoprotein</fullName>
    </recommendedName>
</protein>
<dbReference type="PROSITE" id="PS51257">
    <property type="entry name" value="PROKAR_LIPOPROTEIN"/>
    <property type="match status" value="1"/>
</dbReference>
<evidence type="ECO:0008006" key="5">
    <source>
        <dbReference type="Google" id="ProtNLM"/>
    </source>
</evidence>
<evidence type="ECO:0000256" key="2">
    <source>
        <dbReference type="SAM" id="SignalP"/>
    </source>
</evidence>
<feature type="compositionally biased region" description="Gly residues" evidence="1">
    <location>
        <begin position="367"/>
        <end position="393"/>
    </location>
</feature>
<name>A0A9D6ADJ9_9ACTN</name>
<gene>
    <name evidence="3" type="ORF">HXK24_00855</name>
</gene>
<dbReference type="AlphaFoldDB" id="A0A9D6ADJ9"/>
<organism evidence="3 4">
    <name type="scientific">Lancefieldella parvula</name>
    <dbReference type="NCBI Taxonomy" id="1382"/>
    <lineage>
        <taxon>Bacteria</taxon>
        <taxon>Bacillati</taxon>
        <taxon>Actinomycetota</taxon>
        <taxon>Coriobacteriia</taxon>
        <taxon>Coriobacteriales</taxon>
        <taxon>Atopobiaceae</taxon>
        <taxon>Lancefieldella</taxon>
    </lineage>
</organism>
<proteinExistence type="predicted"/>
<comment type="caution">
    <text evidence="3">The sequence shown here is derived from an EMBL/GenBank/DDBJ whole genome shotgun (WGS) entry which is preliminary data.</text>
</comment>
<dbReference type="EMBL" id="JABZGU010000008">
    <property type="protein sequence ID" value="MBF4802372.1"/>
    <property type="molecule type" value="Genomic_DNA"/>
</dbReference>
<feature type="chain" id="PRO_5038410405" description="Lipoprotein" evidence="2">
    <location>
        <begin position="25"/>
        <end position="393"/>
    </location>
</feature>
<dbReference type="PROSITE" id="PS51318">
    <property type="entry name" value="TAT"/>
    <property type="match status" value="1"/>
</dbReference>
<sequence>MNKEMITRRAFAGLAAAGTASTLAACNSDVLQAILNPDSVLGGADSQNGGQGGNGDQPSQSNLVKLEETPDNPTLTGDLSKIVTGVWCVDNGVGTKGGSKDGKTFDHGGMLNQGYNDGTVLYYSFKEDGTFFMHNFKGVKNDGKWEAKGSVVIQCTYDDGDSVPMYFDKDDNNYLKYSDAKSEITFNFKKLSDNPDDTSQIAYIDGQVVNFAATIPGTYYLYGLHYADGSKEDLTSDQIESMNKGSGAAYTFSAHKDGNAALFYPDGSVSPIQIVAEEPSADGLSFPILAQGFSKDQQISKSVLYTAADDKKILNIDTPGYTLKFALINHREDNWAKYEYPPKAQFPWQPDGKGGFTLVTPNSSDSGNGGSSSGSGGSSSGNGGGGKGGTGKK</sequence>